<evidence type="ECO:0000256" key="1">
    <source>
        <dbReference type="SAM" id="MobiDB-lite"/>
    </source>
</evidence>
<feature type="compositionally biased region" description="Polar residues" evidence="1">
    <location>
        <begin position="387"/>
        <end position="406"/>
    </location>
</feature>
<evidence type="ECO:0000313" key="3">
    <source>
        <dbReference type="Proteomes" id="UP000266723"/>
    </source>
</evidence>
<feature type="region of interest" description="Disordered" evidence="1">
    <location>
        <begin position="202"/>
        <end position="263"/>
    </location>
</feature>
<protein>
    <submittedName>
        <fullName evidence="2">Uncharacterized protein</fullName>
    </submittedName>
</protein>
<feature type="compositionally biased region" description="Basic and acidic residues" evidence="1">
    <location>
        <begin position="225"/>
        <end position="243"/>
    </location>
</feature>
<dbReference type="EMBL" id="QGKV02001507">
    <property type="protein sequence ID" value="KAF3533985.1"/>
    <property type="molecule type" value="Genomic_DNA"/>
</dbReference>
<name>A0ABQ7BPB0_BRACR</name>
<feature type="region of interest" description="Disordered" evidence="1">
    <location>
        <begin position="376"/>
        <end position="406"/>
    </location>
</feature>
<dbReference type="InterPro" id="IPR038909">
    <property type="entry name" value="Effector_transcript"/>
</dbReference>
<dbReference type="PANTHER" id="PTHR35133:SF4">
    <property type="entry name" value="PROTEIN EFFECTOR OF TRANSCRIPTION 1"/>
    <property type="match status" value="1"/>
</dbReference>
<keyword evidence="3" id="KW-1185">Reference proteome</keyword>
<dbReference type="Proteomes" id="UP000266723">
    <property type="component" value="Unassembled WGS sequence"/>
</dbReference>
<gene>
    <name evidence="2" type="ORF">DY000_02038419</name>
</gene>
<dbReference type="PANTHER" id="PTHR35133">
    <property type="entry name" value="PROTEIN EFFECTOR OF TRANSCRIPTION 2-RELATED"/>
    <property type="match status" value="1"/>
</dbReference>
<accession>A0ABQ7BPB0</accession>
<feature type="compositionally biased region" description="Basic and acidic residues" evidence="1">
    <location>
        <begin position="376"/>
        <end position="386"/>
    </location>
</feature>
<feature type="compositionally biased region" description="Polar residues" evidence="1">
    <location>
        <begin position="211"/>
        <end position="224"/>
    </location>
</feature>
<evidence type="ECO:0000313" key="2">
    <source>
        <dbReference type="EMBL" id="KAF3533985.1"/>
    </source>
</evidence>
<proteinExistence type="predicted"/>
<comment type="caution">
    <text evidence="2">The sequence shown here is derived from an EMBL/GenBank/DDBJ whole genome shotgun (WGS) entry which is preliminary data.</text>
</comment>
<sequence length="477" mass="53419">MVHNHQPLTPLKARLLKLMKAPIVPWVRESTYAELLVPVRRDLEANTCIIVYHEKNHGQQRLGSRGSKSQEFFTGDAASLTVVVTMYKRDDYVRNKPDGVFSKWQGFARSMLLPKPFSETAELRRTVADYSLISRDLAPKILTGAKGNREDLRVGKDFVGRYRVQESIQGLGVAVNIHDADDISHGQTESIRTRLRSYGRPVPLLKKLGDNASQTITQKKTGSRSNDKKHGFEEERDVSRVEAEENNTNSVHASSVLRLSRPRPQPVLERHDDIVDGSDSASVCGVLQEDGTTCLTAPATGRKRCTQHKGQRITCAPPVKKPPCEEETEEICGVILPEMVRCRSKPVSGRKRCEDHKGMRVNAFFFLLNPTERDKILKEDKSKPETRTSSTNQEEPGQSLSCEATTKNGLPCTRSAPKGTRRCWQHKDEALDHKSSENVKSTTVVCGVKLYTGSVCEKPPVKGRKRCQEHKGMRITS</sequence>
<reference evidence="2 3" key="1">
    <citation type="journal article" date="2020" name="BMC Genomics">
        <title>Intraspecific diversification of the crop wild relative Brassica cretica Lam. using demographic model selection.</title>
        <authorList>
            <person name="Kioukis A."/>
            <person name="Michalopoulou V.A."/>
            <person name="Briers L."/>
            <person name="Pirintsos S."/>
            <person name="Studholme D.J."/>
            <person name="Pavlidis P."/>
            <person name="Sarris P.F."/>
        </authorList>
    </citation>
    <scope>NUCLEOTIDE SEQUENCE [LARGE SCALE GENOMIC DNA]</scope>
    <source>
        <strain evidence="3">cv. PFS-1207/04</strain>
    </source>
</reference>
<organism evidence="2 3">
    <name type="scientific">Brassica cretica</name>
    <name type="common">Mustard</name>
    <dbReference type="NCBI Taxonomy" id="69181"/>
    <lineage>
        <taxon>Eukaryota</taxon>
        <taxon>Viridiplantae</taxon>
        <taxon>Streptophyta</taxon>
        <taxon>Embryophyta</taxon>
        <taxon>Tracheophyta</taxon>
        <taxon>Spermatophyta</taxon>
        <taxon>Magnoliopsida</taxon>
        <taxon>eudicotyledons</taxon>
        <taxon>Gunneridae</taxon>
        <taxon>Pentapetalae</taxon>
        <taxon>rosids</taxon>
        <taxon>malvids</taxon>
        <taxon>Brassicales</taxon>
        <taxon>Brassicaceae</taxon>
        <taxon>Brassiceae</taxon>
        <taxon>Brassica</taxon>
    </lineage>
</organism>